<comment type="similarity">
    <text evidence="4">Belongs to the FlgA family.</text>
</comment>
<dbReference type="PANTHER" id="PTHR36307">
    <property type="entry name" value="FLAGELLA BASAL BODY P-RING FORMATION PROTEIN FLGA"/>
    <property type="match status" value="1"/>
</dbReference>
<keyword evidence="2 4" id="KW-0732">Signal</keyword>
<name>F9Y4G2_KETVW</name>
<evidence type="ECO:0000256" key="2">
    <source>
        <dbReference type="ARBA" id="ARBA00022729"/>
    </source>
</evidence>
<dbReference type="GO" id="GO:0044780">
    <property type="term" value="P:bacterial-type flagellum assembly"/>
    <property type="evidence" value="ECO:0007669"/>
    <property type="project" value="InterPro"/>
</dbReference>
<keyword evidence="6" id="KW-0282">Flagellum</keyword>
<keyword evidence="6" id="KW-0966">Cell projection</keyword>
<dbReference type="PANTHER" id="PTHR36307:SF1">
    <property type="entry name" value="FLAGELLA BASAL BODY P-RING FORMATION PROTEIN FLGA"/>
    <property type="match status" value="1"/>
</dbReference>
<evidence type="ECO:0000259" key="5">
    <source>
        <dbReference type="SMART" id="SM00858"/>
    </source>
</evidence>
<evidence type="ECO:0000256" key="3">
    <source>
        <dbReference type="ARBA" id="ARBA00022764"/>
    </source>
</evidence>
<proteinExistence type="inferred from homology"/>
<feature type="domain" description="SAF" evidence="5">
    <location>
        <begin position="17"/>
        <end position="75"/>
    </location>
</feature>
<dbReference type="PATRIC" id="fig|759362.5.peg.2005"/>
<feature type="chain" id="PRO_5005130646" description="Flagella basal body P-ring formation protein FlgA" evidence="4">
    <location>
        <begin position="18"/>
        <end position="138"/>
    </location>
</feature>
<sequence length="138" mass="14550">MRALALALSLIAGTAQADYVVAQRNLPANGIITADLLGLRPGEVPGAITDPSEIIGLEARTPIYAGRPLQASQFGQPAIVQRNQVIAMQFTRGALTIMAEGRALERAGPGDLIRVMNLQSRTTIMARIGVEGTAYVTP</sequence>
<reference evidence="6 7" key="1">
    <citation type="journal article" date="2011" name="J. Bacteriol.">
        <title>Complete genome sequence of the industrial strain Ketogulonicigenium vulgare WSH-001.</title>
        <authorList>
            <person name="Liu L."/>
            <person name="Li Y."/>
            <person name="Zhang J."/>
            <person name="Zhou Z."/>
            <person name="Liu J."/>
            <person name="Li X."/>
            <person name="Zhou J."/>
            <person name="Du G."/>
            <person name="Wang L."/>
            <person name="Chen J."/>
        </authorList>
    </citation>
    <scope>NUCLEOTIDE SEQUENCE [LARGE SCALE GENOMIC DNA]</scope>
    <source>
        <strain evidence="6 7">WSH-001</strain>
    </source>
</reference>
<dbReference type="HOGENOM" id="CLU_131516_2_0_5"/>
<accession>F9Y4G2</accession>
<keyword evidence="6" id="KW-0969">Cilium</keyword>
<dbReference type="Proteomes" id="UP000000692">
    <property type="component" value="Chromosome"/>
</dbReference>
<dbReference type="CDD" id="cd11614">
    <property type="entry name" value="SAF_CpaB_FlgA_like"/>
    <property type="match status" value="1"/>
</dbReference>
<dbReference type="KEGG" id="kvl:KVU_1936"/>
<dbReference type="Gene3D" id="2.30.30.760">
    <property type="match status" value="1"/>
</dbReference>
<dbReference type="NCBIfam" id="TIGR03170">
    <property type="entry name" value="flgA_cterm"/>
    <property type="match status" value="1"/>
</dbReference>
<dbReference type="InterPro" id="IPR013974">
    <property type="entry name" value="SAF"/>
</dbReference>
<dbReference type="InterPro" id="IPR039246">
    <property type="entry name" value="Flagellar_FlgA"/>
</dbReference>
<evidence type="ECO:0000256" key="1">
    <source>
        <dbReference type="ARBA" id="ARBA00004418"/>
    </source>
</evidence>
<feature type="signal peptide" evidence="4">
    <location>
        <begin position="1"/>
        <end position="17"/>
    </location>
</feature>
<dbReference type="SMART" id="SM00858">
    <property type="entry name" value="SAF"/>
    <property type="match status" value="1"/>
</dbReference>
<dbReference type="eggNOG" id="COG1261">
    <property type="taxonomic scope" value="Bacteria"/>
</dbReference>
<organism evidence="6 7">
    <name type="scientific">Ketogulonicigenium vulgare (strain WSH-001)</name>
    <dbReference type="NCBI Taxonomy" id="759362"/>
    <lineage>
        <taxon>Bacteria</taxon>
        <taxon>Pseudomonadati</taxon>
        <taxon>Pseudomonadota</taxon>
        <taxon>Alphaproteobacteria</taxon>
        <taxon>Rhodobacterales</taxon>
        <taxon>Roseobacteraceae</taxon>
        <taxon>Ketogulonicigenium</taxon>
    </lineage>
</organism>
<dbReference type="EMBL" id="CP002018">
    <property type="protein sequence ID" value="AEM41775.1"/>
    <property type="molecule type" value="Genomic_DNA"/>
</dbReference>
<dbReference type="RefSeq" id="WP_013385146.1">
    <property type="nucleotide sequence ID" value="NC_017384.1"/>
</dbReference>
<comment type="subcellular location">
    <subcellularLocation>
        <location evidence="1 4">Periplasm</location>
    </subcellularLocation>
</comment>
<keyword evidence="7" id="KW-1185">Reference proteome</keyword>
<protein>
    <recommendedName>
        <fullName evidence="4">Flagella basal body P-ring formation protein FlgA</fullName>
    </recommendedName>
</protein>
<keyword evidence="4" id="KW-1005">Bacterial flagellum biogenesis</keyword>
<evidence type="ECO:0000256" key="4">
    <source>
        <dbReference type="RuleBase" id="RU362063"/>
    </source>
</evidence>
<dbReference type="Gene3D" id="3.90.1210.10">
    <property type="entry name" value="Antifreeze-like/N-acetylneuraminic acid synthase C-terminal domain"/>
    <property type="match status" value="1"/>
</dbReference>
<dbReference type="Pfam" id="PF13144">
    <property type="entry name" value="ChapFlgA"/>
    <property type="match status" value="1"/>
</dbReference>
<keyword evidence="3 4" id="KW-0574">Periplasm</keyword>
<dbReference type="AlphaFoldDB" id="F9Y4G2"/>
<evidence type="ECO:0000313" key="7">
    <source>
        <dbReference type="Proteomes" id="UP000000692"/>
    </source>
</evidence>
<dbReference type="InterPro" id="IPR017585">
    <property type="entry name" value="SAF_FlgA"/>
</dbReference>
<gene>
    <name evidence="6" type="primary">flgA</name>
    <name evidence="6" type="ordered locus">KVU_1936</name>
</gene>
<evidence type="ECO:0000313" key="6">
    <source>
        <dbReference type="EMBL" id="AEM41775.1"/>
    </source>
</evidence>
<dbReference type="OrthoDB" id="7619725at2"/>
<dbReference type="GO" id="GO:0042597">
    <property type="term" value="C:periplasmic space"/>
    <property type="evidence" value="ECO:0007669"/>
    <property type="project" value="UniProtKB-SubCell"/>
</dbReference>
<comment type="function">
    <text evidence="4">Involved in the assembly process of the P-ring formation. It may associate with FlgF on the rod constituting a structure essential for the P-ring assembly or may act as a modulator protein for the P-ring assembly.</text>
</comment>